<gene>
    <name evidence="1" type="ORF">D0Y65_034430</name>
</gene>
<accession>A0A445HQI8</accession>
<reference evidence="1 2" key="1">
    <citation type="submission" date="2018-09" db="EMBL/GenBank/DDBJ databases">
        <title>A high-quality reference genome of wild soybean provides a powerful tool to mine soybean genomes.</title>
        <authorList>
            <person name="Xie M."/>
            <person name="Chung C.Y.L."/>
            <person name="Li M.-W."/>
            <person name="Wong F.-L."/>
            <person name="Chan T.-F."/>
            <person name="Lam H.-M."/>
        </authorList>
    </citation>
    <scope>NUCLEOTIDE SEQUENCE [LARGE SCALE GENOMIC DNA]</scope>
    <source>
        <strain evidence="2">cv. W05</strain>
        <tissue evidence="1">Hypocotyl of etiolated seedlings</tissue>
    </source>
</reference>
<sequence>MSTVATRRRQFKSSLTKKYVYFDSEGQAKDDPSVKYGIGAATWAEFAKSRQTPNWQDNFVPSGCEDILNTTIGQPEHPGKDTSNVHADTMGLYVVAEQSTQLVALGKVYDSLSTINNVPYEDDVVRDSQKRLPISVKSIEMDNVVVAIDPLGEL</sequence>
<comment type="caution">
    <text evidence="1">The sequence shown here is derived from an EMBL/GenBank/DDBJ whole genome shotgun (WGS) entry which is preliminary data.</text>
</comment>
<keyword evidence="2" id="KW-1185">Reference proteome</keyword>
<protein>
    <submittedName>
        <fullName evidence="1">Uncharacterized protein</fullName>
    </submittedName>
</protein>
<evidence type="ECO:0000313" key="1">
    <source>
        <dbReference type="EMBL" id="RZB75924.1"/>
    </source>
</evidence>
<organism evidence="1 2">
    <name type="scientific">Glycine soja</name>
    <name type="common">Wild soybean</name>
    <dbReference type="NCBI Taxonomy" id="3848"/>
    <lineage>
        <taxon>Eukaryota</taxon>
        <taxon>Viridiplantae</taxon>
        <taxon>Streptophyta</taxon>
        <taxon>Embryophyta</taxon>
        <taxon>Tracheophyta</taxon>
        <taxon>Spermatophyta</taxon>
        <taxon>Magnoliopsida</taxon>
        <taxon>eudicotyledons</taxon>
        <taxon>Gunneridae</taxon>
        <taxon>Pentapetalae</taxon>
        <taxon>rosids</taxon>
        <taxon>fabids</taxon>
        <taxon>Fabales</taxon>
        <taxon>Fabaceae</taxon>
        <taxon>Papilionoideae</taxon>
        <taxon>50 kb inversion clade</taxon>
        <taxon>NPAAA clade</taxon>
        <taxon>indigoferoid/millettioid clade</taxon>
        <taxon>Phaseoleae</taxon>
        <taxon>Glycine</taxon>
        <taxon>Glycine subgen. Soja</taxon>
    </lineage>
</organism>
<feature type="non-terminal residue" evidence="1">
    <location>
        <position position="154"/>
    </location>
</feature>
<dbReference type="EMBL" id="QZWG01000012">
    <property type="protein sequence ID" value="RZB75924.1"/>
    <property type="molecule type" value="Genomic_DNA"/>
</dbReference>
<name>A0A445HQI8_GLYSO</name>
<dbReference type="Proteomes" id="UP000289340">
    <property type="component" value="Chromosome 12"/>
</dbReference>
<evidence type="ECO:0000313" key="2">
    <source>
        <dbReference type="Proteomes" id="UP000289340"/>
    </source>
</evidence>
<dbReference type="AlphaFoldDB" id="A0A445HQI8"/>
<proteinExistence type="predicted"/>